<evidence type="ECO:0000256" key="2">
    <source>
        <dbReference type="HAMAP-Rule" id="MF_01103"/>
    </source>
</evidence>
<dbReference type="OrthoDB" id="390105at2"/>
<comment type="similarity">
    <text evidence="2">Belongs to the UPF0291 family.</text>
</comment>
<dbReference type="Gene3D" id="1.10.287.540">
    <property type="entry name" value="Helix hairpin bin"/>
    <property type="match status" value="1"/>
</dbReference>
<dbReference type="InterPro" id="IPR009242">
    <property type="entry name" value="DUF896"/>
</dbReference>
<evidence type="ECO:0000313" key="5">
    <source>
        <dbReference type="Proteomes" id="UP000295063"/>
    </source>
</evidence>
<feature type="compositionally biased region" description="Polar residues" evidence="3">
    <location>
        <begin position="46"/>
        <end position="58"/>
    </location>
</feature>
<dbReference type="Proteomes" id="UP000295063">
    <property type="component" value="Unassembled WGS sequence"/>
</dbReference>
<keyword evidence="1 2" id="KW-0963">Cytoplasm</keyword>
<dbReference type="AlphaFoldDB" id="A0A4R1PQZ9"/>
<gene>
    <name evidence="4" type="ORF">EV210_11682</name>
</gene>
<feature type="region of interest" description="Disordered" evidence="3">
    <location>
        <begin position="46"/>
        <end position="66"/>
    </location>
</feature>
<name>A0A4R1PQZ9_9FIRM</name>
<sequence length="66" mass="7783">MIQTIARINELARKQRETGLSEEEKAEQNRLRRIYIDNIKQQVRQQLEQSQPGHTHSCSCGCQHKH</sequence>
<accession>A0A4R1PQZ9</accession>
<dbReference type="PANTHER" id="PTHR37300:SF1">
    <property type="entry name" value="UPF0291 PROTEIN YNZC"/>
    <property type="match status" value="1"/>
</dbReference>
<reference evidence="4 5" key="1">
    <citation type="submission" date="2019-03" db="EMBL/GenBank/DDBJ databases">
        <title>Genomic Encyclopedia of Type Strains, Phase IV (KMG-IV): sequencing the most valuable type-strain genomes for metagenomic binning, comparative biology and taxonomic classification.</title>
        <authorList>
            <person name="Goeker M."/>
        </authorList>
    </citation>
    <scope>NUCLEOTIDE SEQUENCE [LARGE SCALE GENOMIC DNA]</scope>
    <source>
        <strain evidence="4 5">DSM 15969</strain>
    </source>
</reference>
<dbReference type="EMBL" id="SLUI01000016">
    <property type="protein sequence ID" value="TCL33980.1"/>
    <property type="molecule type" value="Genomic_DNA"/>
</dbReference>
<organism evidence="4 5">
    <name type="scientific">Anaerospora hongkongensis</name>
    <dbReference type="NCBI Taxonomy" id="244830"/>
    <lineage>
        <taxon>Bacteria</taxon>
        <taxon>Bacillati</taxon>
        <taxon>Bacillota</taxon>
        <taxon>Negativicutes</taxon>
        <taxon>Selenomonadales</taxon>
        <taxon>Sporomusaceae</taxon>
        <taxon>Anaerospora</taxon>
    </lineage>
</organism>
<proteinExistence type="inferred from homology"/>
<comment type="caution">
    <text evidence="4">The sequence shown here is derived from an EMBL/GenBank/DDBJ whole genome shotgun (WGS) entry which is preliminary data.</text>
</comment>
<protein>
    <recommendedName>
        <fullName evidence="2">UPF0291 protein EV210_11682</fullName>
    </recommendedName>
</protein>
<dbReference type="HAMAP" id="MF_01103">
    <property type="entry name" value="UPF0291"/>
    <property type="match status" value="1"/>
</dbReference>
<evidence type="ECO:0000256" key="1">
    <source>
        <dbReference type="ARBA" id="ARBA00022490"/>
    </source>
</evidence>
<dbReference type="Pfam" id="PF05979">
    <property type="entry name" value="DUF896"/>
    <property type="match status" value="1"/>
</dbReference>
<dbReference type="RefSeq" id="WP_132083012.1">
    <property type="nucleotide sequence ID" value="NZ_DAIMLW010000450.1"/>
</dbReference>
<dbReference type="PANTHER" id="PTHR37300">
    <property type="entry name" value="UPF0291 PROTEIN CBO2609/CLC_2481"/>
    <property type="match status" value="1"/>
</dbReference>
<evidence type="ECO:0000256" key="3">
    <source>
        <dbReference type="SAM" id="MobiDB-lite"/>
    </source>
</evidence>
<keyword evidence="5" id="KW-1185">Reference proteome</keyword>
<dbReference type="GO" id="GO:0005737">
    <property type="term" value="C:cytoplasm"/>
    <property type="evidence" value="ECO:0007669"/>
    <property type="project" value="UniProtKB-SubCell"/>
</dbReference>
<dbReference type="SUPFAM" id="SSF158221">
    <property type="entry name" value="YnzC-like"/>
    <property type="match status" value="1"/>
</dbReference>
<evidence type="ECO:0000313" key="4">
    <source>
        <dbReference type="EMBL" id="TCL33980.1"/>
    </source>
</evidence>
<comment type="subcellular location">
    <subcellularLocation>
        <location evidence="2">Cytoplasm</location>
    </subcellularLocation>
</comment>